<dbReference type="InterPro" id="IPR013762">
    <property type="entry name" value="Integrase-like_cat_sf"/>
</dbReference>
<dbReference type="GO" id="GO:0003677">
    <property type="term" value="F:DNA binding"/>
    <property type="evidence" value="ECO:0007669"/>
    <property type="project" value="UniProtKB-UniRule"/>
</dbReference>
<accession>A0A1G1W9C1</accession>
<dbReference type="Proteomes" id="UP000176631">
    <property type="component" value="Unassembled WGS sequence"/>
</dbReference>
<dbReference type="PROSITE" id="PS51900">
    <property type="entry name" value="CB"/>
    <property type="match status" value="1"/>
</dbReference>
<keyword evidence="2 4" id="KW-0238">DNA-binding</keyword>
<dbReference type="InterPro" id="IPR044068">
    <property type="entry name" value="CB"/>
</dbReference>
<dbReference type="EMBL" id="MHCP01000014">
    <property type="protein sequence ID" value="OGY24279.1"/>
    <property type="molecule type" value="Genomic_DNA"/>
</dbReference>
<dbReference type="CDD" id="cd00397">
    <property type="entry name" value="DNA_BRE_C"/>
    <property type="match status" value="1"/>
</dbReference>
<dbReference type="InterPro" id="IPR050090">
    <property type="entry name" value="Tyrosine_recombinase_XerCD"/>
</dbReference>
<feature type="domain" description="Core-binding (CB)" evidence="6">
    <location>
        <begin position="2"/>
        <end position="81"/>
    </location>
</feature>
<dbReference type="STRING" id="1802593.A2172_00210"/>
<evidence type="ECO:0000256" key="2">
    <source>
        <dbReference type="ARBA" id="ARBA00023125"/>
    </source>
</evidence>
<keyword evidence="1" id="KW-0229">DNA integration</keyword>
<dbReference type="InterPro" id="IPR011010">
    <property type="entry name" value="DNA_brk_join_enz"/>
</dbReference>
<evidence type="ECO:0000256" key="3">
    <source>
        <dbReference type="ARBA" id="ARBA00023172"/>
    </source>
</evidence>
<evidence type="ECO:0008006" key="9">
    <source>
        <dbReference type="Google" id="ProtNLM"/>
    </source>
</evidence>
<keyword evidence="3" id="KW-0233">DNA recombination</keyword>
<dbReference type="GO" id="GO:0015074">
    <property type="term" value="P:DNA integration"/>
    <property type="evidence" value="ECO:0007669"/>
    <property type="project" value="UniProtKB-KW"/>
</dbReference>
<gene>
    <name evidence="7" type="ORF">A2172_00210</name>
</gene>
<reference evidence="7 8" key="1">
    <citation type="journal article" date="2016" name="Nat. Commun.">
        <title>Thousands of microbial genomes shed light on interconnected biogeochemical processes in an aquifer system.</title>
        <authorList>
            <person name="Anantharaman K."/>
            <person name="Brown C.T."/>
            <person name="Hug L.A."/>
            <person name="Sharon I."/>
            <person name="Castelle C.J."/>
            <person name="Probst A.J."/>
            <person name="Thomas B.C."/>
            <person name="Singh A."/>
            <person name="Wilkins M.J."/>
            <person name="Karaoz U."/>
            <person name="Brodie E.L."/>
            <person name="Williams K.H."/>
            <person name="Hubbard S.S."/>
            <person name="Banfield J.F."/>
        </authorList>
    </citation>
    <scope>NUCLEOTIDE SEQUENCE [LARGE SCALE GENOMIC DNA]</scope>
</reference>
<evidence type="ECO:0000313" key="7">
    <source>
        <dbReference type="EMBL" id="OGY24279.1"/>
    </source>
</evidence>
<feature type="domain" description="Tyr recombinase" evidence="5">
    <location>
        <begin position="103"/>
        <end position="286"/>
    </location>
</feature>
<dbReference type="InterPro" id="IPR002104">
    <property type="entry name" value="Integrase_catalytic"/>
</dbReference>
<dbReference type="GO" id="GO:0006310">
    <property type="term" value="P:DNA recombination"/>
    <property type="evidence" value="ECO:0007669"/>
    <property type="project" value="UniProtKB-KW"/>
</dbReference>
<evidence type="ECO:0000256" key="4">
    <source>
        <dbReference type="PROSITE-ProRule" id="PRU01248"/>
    </source>
</evidence>
<dbReference type="PANTHER" id="PTHR30349">
    <property type="entry name" value="PHAGE INTEGRASE-RELATED"/>
    <property type="match status" value="1"/>
</dbReference>
<sequence length="310" mass="36811">MTRGSLPVENFLRYQRLSGKAPRTVERYKFDLRLFDKWLGTRNVNKESVTDFILYLKGRGYKAWTINSTVSALRVFIRYLYQEEKLLEEDFSYALKYQKTEPFNPDLLTNQEIEAILNFERKMSVHHKWFDGRKYTFAIEFLARCGLRVNELLSLKVADLNFQNRTFRVIGKGGKLRTIYIPSVIYLRLVKWILDRHARPEDWLFQGMKRNQMGYRSLVDELKKRVRLLGINKRVHPHLFRHCFITEAVKADITPAKLMKAVGHSSVQSYLRYTHLVADDIIDVFEEHPLNKFKEKIEVPTRPHSYDMIS</sequence>
<evidence type="ECO:0000259" key="5">
    <source>
        <dbReference type="PROSITE" id="PS51898"/>
    </source>
</evidence>
<organism evidence="7 8">
    <name type="scientific">Candidatus Woykebacteria bacterium RBG_13_40_15</name>
    <dbReference type="NCBI Taxonomy" id="1802593"/>
    <lineage>
        <taxon>Bacteria</taxon>
        <taxon>Candidatus Woykeibacteriota</taxon>
    </lineage>
</organism>
<dbReference type="Gene3D" id="1.10.443.10">
    <property type="entry name" value="Intergrase catalytic core"/>
    <property type="match status" value="1"/>
</dbReference>
<dbReference type="Pfam" id="PF02899">
    <property type="entry name" value="Phage_int_SAM_1"/>
    <property type="match status" value="1"/>
</dbReference>
<dbReference type="Pfam" id="PF00589">
    <property type="entry name" value="Phage_integrase"/>
    <property type="match status" value="1"/>
</dbReference>
<evidence type="ECO:0000313" key="8">
    <source>
        <dbReference type="Proteomes" id="UP000176631"/>
    </source>
</evidence>
<dbReference type="PROSITE" id="PS51898">
    <property type="entry name" value="TYR_RECOMBINASE"/>
    <property type="match status" value="1"/>
</dbReference>
<dbReference type="Gene3D" id="1.10.150.130">
    <property type="match status" value="1"/>
</dbReference>
<dbReference type="SUPFAM" id="SSF56349">
    <property type="entry name" value="DNA breaking-rejoining enzymes"/>
    <property type="match status" value="1"/>
</dbReference>
<dbReference type="PANTHER" id="PTHR30349:SF87">
    <property type="entry name" value="TRANSPOSASE A"/>
    <property type="match status" value="1"/>
</dbReference>
<protein>
    <recommendedName>
        <fullName evidence="9">Integrase</fullName>
    </recommendedName>
</protein>
<evidence type="ECO:0000259" key="6">
    <source>
        <dbReference type="PROSITE" id="PS51900"/>
    </source>
</evidence>
<dbReference type="InterPro" id="IPR010998">
    <property type="entry name" value="Integrase_recombinase_N"/>
</dbReference>
<comment type="caution">
    <text evidence="7">The sequence shown here is derived from an EMBL/GenBank/DDBJ whole genome shotgun (WGS) entry which is preliminary data.</text>
</comment>
<name>A0A1G1W9C1_9BACT</name>
<evidence type="ECO:0000256" key="1">
    <source>
        <dbReference type="ARBA" id="ARBA00022908"/>
    </source>
</evidence>
<dbReference type="AlphaFoldDB" id="A0A1G1W9C1"/>
<proteinExistence type="predicted"/>
<dbReference type="InterPro" id="IPR004107">
    <property type="entry name" value="Integrase_SAM-like_N"/>
</dbReference>